<dbReference type="InterPro" id="IPR001222">
    <property type="entry name" value="Znf_TFIIS"/>
</dbReference>
<evidence type="ECO:0000256" key="3">
    <source>
        <dbReference type="ARBA" id="ARBA00022833"/>
    </source>
</evidence>
<evidence type="ECO:0000259" key="4">
    <source>
        <dbReference type="PROSITE" id="PS51133"/>
    </source>
</evidence>
<dbReference type="GO" id="GO:0003676">
    <property type="term" value="F:nucleic acid binding"/>
    <property type="evidence" value="ECO:0007669"/>
    <property type="project" value="InterPro"/>
</dbReference>
<organism evidence="5">
    <name type="scientific">viral metagenome</name>
    <dbReference type="NCBI Taxonomy" id="1070528"/>
    <lineage>
        <taxon>unclassified sequences</taxon>
        <taxon>metagenomes</taxon>
        <taxon>organismal metagenomes</taxon>
    </lineage>
</organism>
<dbReference type="Pfam" id="PF01096">
    <property type="entry name" value="Zn_ribbon_TFIIS"/>
    <property type="match status" value="1"/>
</dbReference>
<dbReference type="InterPro" id="IPR003618">
    <property type="entry name" value="TFIIS_cen_dom"/>
</dbReference>
<dbReference type="EMBL" id="MN738968">
    <property type="protein sequence ID" value="QHT33417.1"/>
    <property type="molecule type" value="Genomic_DNA"/>
</dbReference>
<dbReference type="InterPro" id="IPR035100">
    <property type="entry name" value="TF_IIS-typ"/>
</dbReference>
<keyword evidence="3" id="KW-0862">Zinc</keyword>
<feature type="domain" description="TFIIS-type" evidence="4">
    <location>
        <begin position="128"/>
        <end position="168"/>
    </location>
</feature>
<keyword evidence="1" id="KW-0479">Metal-binding</keyword>
<dbReference type="PROSITE" id="PS51133">
    <property type="entry name" value="ZF_TFIIS_2"/>
    <property type="match status" value="1"/>
</dbReference>
<evidence type="ECO:0000313" key="5">
    <source>
        <dbReference type="EMBL" id="QHT33417.1"/>
    </source>
</evidence>
<dbReference type="GO" id="GO:0005634">
    <property type="term" value="C:nucleus"/>
    <property type="evidence" value="ECO:0007669"/>
    <property type="project" value="TreeGrafter"/>
</dbReference>
<evidence type="ECO:0000256" key="2">
    <source>
        <dbReference type="ARBA" id="ARBA00022771"/>
    </source>
</evidence>
<dbReference type="PANTHER" id="PTHR11477:SF0">
    <property type="entry name" value="IP08861P-RELATED"/>
    <property type="match status" value="1"/>
</dbReference>
<reference evidence="5" key="1">
    <citation type="journal article" date="2020" name="Nature">
        <title>Giant virus diversity and host interactions through global metagenomics.</title>
        <authorList>
            <person name="Schulz F."/>
            <person name="Roux S."/>
            <person name="Paez-Espino D."/>
            <person name="Jungbluth S."/>
            <person name="Walsh D.A."/>
            <person name="Denef V.J."/>
            <person name="McMahon K.D."/>
            <person name="Konstantinidis K.T."/>
            <person name="Eloe-Fadrosh E.A."/>
            <person name="Kyrpides N.C."/>
            <person name="Woyke T."/>
        </authorList>
    </citation>
    <scope>NUCLEOTIDE SEQUENCE</scope>
    <source>
        <strain evidence="5">GVMAG-M-3300009161-36</strain>
    </source>
</reference>
<evidence type="ECO:0000256" key="1">
    <source>
        <dbReference type="ARBA" id="ARBA00022723"/>
    </source>
</evidence>
<name>A0A6C0EWC9_9ZZZZ</name>
<dbReference type="PIRSF" id="PIRSF006704">
    <property type="entry name" value="TF_IIS"/>
    <property type="match status" value="1"/>
</dbReference>
<dbReference type="PROSITE" id="PS00466">
    <property type="entry name" value="ZF_TFIIS_1"/>
    <property type="match status" value="1"/>
</dbReference>
<dbReference type="SMART" id="SM00440">
    <property type="entry name" value="ZnF_C2C2"/>
    <property type="match status" value="1"/>
</dbReference>
<protein>
    <recommendedName>
        <fullName evidence="4">TFIIS-type domain-containing protein</fullName>
    </recommendedName>
</protein>
<dbReference type="PANTHER" id="PTHR11477">
    <property type="entry name" value="TRANSCRIPTION FACTOR S-II ZINC FINGER DOMAIN-CONTAINING PROTEIN"/>
    <property type="match status" value="1"/>
</dbReference>
<dbReference type="GO" id="GO:0008270">
    <property type="term" value="F:zinc ion binding"/>
    <property type="evidence" value="ECO:0007669"/>
    <property type="project" value="UniProtKB-KW"/>
</dbReference>
<accession>A0A6C0EWC9</accession>
<dbReference type="SUPFAM" id="SSF46942">
    <property type="entry name" value="Elongation factor TFIIS domain 2"/>
    <property type="match status" value="1"/>
</dbReference>
<dbReference type="AlphaFoldDB" id="A0A6C0EWC9"/>
<dbReference type="Gene3D" id="2.20.25.10">
    <property type="match status" value="1"/>
</dbReference>
<dbReference type="Pfam" id="PF07500">
    <property type="entry name" value="TFIIS_M"/>
    <property type="match status" value="1"/>
</dbReference>
<keyword evidence="2" id="KW-0863">Zinc-finger</keyword>
<dbReference type="CDD" id="cd13749">
    <property type="entry name" value="Zn-ribbon_TFIIS"/>
    <property type="match status" value="1"/>
</dbReference>
<dbReference type="SUPFAM" id="SSF57783">
    <property type="entry name" value="Zinc beta-ribbon"/>
    <property type="match status" value="1"/>
</dbReference>
<proteinExistence type="predicted"/>
<sequence>MHQIVNPQQFRDNVRAKLSQILTDPEIAINLEKGVFNSSLLKAKEKCIIRKWDNIYFVTIYLDLLRTIYVNLKDKRILSMMKNHEIQAHKLAFMSHQEMSPEKWEKLIEDKKIRDQNKYEPKVEASTDKFTCRKCRSKKCTYYQLQTRSADEPMTTFVSCLDCGKRWKC</sequence>
<dbReference type="GO" id="GO:0006351">
    <property type="term" value="P:DNA-templated transcription"/>
    <property type="evidence" value="ECO:0007669"/>
    <property type="project" value="InterPro"/>
</dbReference>
<dbReference type="InterPro" id="IPR036575">
    <property type="entry name" value="TFIIS_cen_dom_sf"/>
</dbReference>